<feature type="non-terminal residue" evidence="1">
    <location>
        <position position="1"/>
    </location>
</feature>
<dbReference type="AlphaFoldDB" id="X1K1E4"/>
<evidence type="ECO:0000313" key="1">
    <source>
        <dbReference type="EMBL" id="GAH87470.1"/>
    </source>
</evidence>
<sequence>KDYILNAQISYNWTSGTVNFVEAGFGIYETILDTSLLGSNGFYEILIESSKVGFLDYNLTLKINLGEETNVQRLQSDYNIELHANSTIKFRYYSLLDDEGIDGANIGVNISNPDLYNIENLLGGYYNIEFDTAFTDNLGVNQLNFNFSAPSFESQTHIYQFEIVEQSVNITAYVDNVEIH</sequence>
<protein>
    <submittedName>
        <fullName evidence="1">Uncharacterized protein</fullName>
    </submittedName>
</protein>
<gene>
    <name evidence="1" type="ORF">S03H2_67285</name>
</gene>
<name>X1K1E4_9ZZZZ</name>
<reference evidence="1" key="1">
    <citation type="journal article" date="2014" name="Front. Microbiol.">
        <title>High frequency of phylogenetically diverse reductive dehalogenase-homologous genes in deep subseafloor sedimentary metagenomes.</title>
        <authorList>
            <person name="Kawai M."/>
            <person name="Futagami T."/>
            <person name="Toyoda A."/>
            <person name="Takaki Y."/>
            <person name="Nishi S."/>
            <person name="Hori S."/>
            <person name="Arai W."/>
            <person name="Tsubouchi T."/>
            <person name="Morono Y."/>
            <person name="Uchiyama I."/>
            <person name="Ito T."/>
            <person name="Fujiyama A."/>
            <person name="Inagaki F."/>
            <person name="Takami H."/>
        </authorList>
    </citation>
    <scope>NUCLEOTIDE SEQUENCE</scope>
    <source>
        <strain evidence="1">Expedition CK06-06</strain>
    </source>
</reference>
<comment type="caution">
    <text evidence="1">The sequence shown here is derived from an EMBL/GenBank/DDBJ whole genome shotgun (WGS) entry which is preliminary data.</text>
</comment>
<feature type="non-terminal residue" evidence="1">
    <location>
        <position position="180"/>
    </location>
</feature>
<accession>X1K1E4</accession>
<organism evidence="1">
    <name type="scientific">marine sediment metagenome</name>
    <dbReference type="NCBI Taxonomy" id="412755"/>
    <lineage>
        <taxon>unclassified sequences</taxon>
        <taxon>metagenomes</taxon>
        <taxon>ecological metagenomes</taxon>
    </lineage>
</organism>
<dbReference type="EMBL" id="BARU01044023">
    <property type="protein sequence ID" value="GAH87470.1"/>
    <property type="molecule type" value="Genomic_DNA"/>
</dbReference>
<proteinExistence type="predicted"/>